<dbReference type="EMBL" id="SZYD01000002">
    <property type="protein sequence ID" value="KAD7117253.1"/>
    <property type="molecule type" value="Genomic_DNA"/>
</dbReference>
<dbReference type="OrthoDB" id="1686402at2759"/>
<evidence type="ECO:0000256" key="6">
    <source>
        <dbReference type="ARBA" id="ARBA00022801"/>
    </source>
</evidence>
<dbReference type="SUPFAM" id="SSF56672">
    <property type="entry name" value="DNA/RNA polymerases"/>
    <property type="match status" value="1"/>
</dbReference>
<evidence type="ECO:0000259" key="9">
    <source>
        <dbReference type="Pfam" id="PF00078"/>
    </source>
</evidence>
<evidence type="ECO:0000256" key="7">
    <source>
        <dbReference type="ARBA" id="ARBA00022918"/>
    </source>
</evidence>
<keyword evidence="1" id="KW-0645">Protease</keyword>
<evidence type="ECO:0000256" key="5">
    <source>
        <dbReference type="ARBA" id="ARBA00022759"/>
    </source>
</evidence>
<dbReference type="PANTHER" id="PTHR24559">
    <property type="entry name" value="TRANSPOSON TY3-I GAG-POL POLYPROTEIN"/>
    <property type="match status" value="1"/>
</dbReference>
<dbReference type="CDD" id="cd01647">
    <property type="entry name" value="RT_LTR"/>
    <property type="match status" value="1"/>
</dbReference>
<evidence type="ECO:0000256" key="4">
    <source>
        <dbReference type="ARBA" id="ARBA00022722"/>
    </source>
</evidence>
<dbReference type="Gene3D" id="3.10.10.10">
    <property type="entry name" value="HIV Type 1 Reverse Transcriptase, subunit A, domain 1"/>
    <property type="match status" value="1"/>
</dbReference>
<dbReference type="InterPro" id="IPR043502">
    <property type="entry name" value="DNA/RNA_pol_sf"/>
</dbReference>
<dbReference type="InterPro" id="IPR043128">
    <property type="entry name" value="Rev_trsase/Diguanyl_cyclase"/>
</dbReference>
<organism evidence="10 11">
    <name type="scientific">Mikania micrantha</name>
    <name type="common">bitter vine</name>
    <dbReference type="NCBI Taxonomy" id="192012"/>
    <lineage>
        <taxon>Eukaryota</taxon>
        <taxon>Viridiplantae</taxon>
        <taxon>Streptophyta</taxon>
        <taxon>Embryophyta</taxon>
        <taxon>Tracheophyta</taxon>
        <taxon>Spermatophyta</taxon>
        <taxon>Magnoliopsida</taxon>
        <taxon>eudicotyledons</taxon>
        <taxon>Gunneridae</taxon>
        <taxon>Pentapetalae</taxon>
        <taxon>asterids</taxon>
        <taxon>campanulids</taxon>
        <taxon>Asterales</taxon>
        <taxon>Asteraceae</taxon>
        <taxon>Asteroideae</taxon>
        <taxon>Heliantheae alliance</taxon>
        <taxon>Eupatorieae</taxon>
        <taxon>Mikania</taxon>
    </lineage>
</organism>
<gene>
    <name evidence="10" type="ORF">E3N88_04521</name>
</gene>
<keyword evidence="6" id="KW-0378">Hydrolase</keyword>
<keyword evidence="7" id="KW-0695">RNA-directed DNA polymerase</keyword>
<keyword evidence="5" id="KW-0255">Endonuclease</keyword>
<dbReference type="GO" id="GO:0003964">
    <property type="term" value="F:RNA-directed DNA polymerase activity"/>
    <property type="evidence" value="ECO:0007669"/>
    <property type="project" value="UniProtKB-KW"/>
</dbReference>
<dbReference type="InterPro" id="IPR000477">
    <property type="entry name" value="RT_dom"/>
</dbReference>
<keyword evidence="4" id="KW-0540">Nuclease</keyword>
<evidence type="ECO:0000256" key="3">
    <source>
        <dbReference type="ARBA" id="ARBA00022695"/>
    </source>
</evidence>
<evidence type="ECO:0000313" key="11">
    <source>
        <dbReference type="Proteomes" id="UP000326396"/>
    </source>
</evidence>
<dbReference type="AlphaFoldDB" id="A0A5N6PVN4"/>
<reference evidence="10 11" key="1">
    <citation type="submission" date="2019-05" db="EMBL/GenBank/DDBJ databases">
        <title>Mikania micrantha, genome provides insights into the molecular mechanism of rapid growth.</title>
        <authorList>
            <person name="Liu B."/>
        </authorList>
    </citation>
    <scope>NUCLEOTIDE SEQUENCE [LARGE SCALE GENOMIC DNA]</scope>
    <source>
        <strain evidence="10">NLD-2019</strain>
        <tissue evidence="10">Leaf</tissue>
    </source>
</reference>
<keyword evidence="3" id="KW-0548">Nucleotidyltransferase</keyword>
<sequence length="240" mass="27100">MFKPKTLHEAYGLAKIRDLNNHHIDSKLKADRGGGAHQNRPPDQARVMPPTNATKLPILPTPAIRPPATATIKDKFPIPLIEELLDELGGARVFSKLDLRSGYHQVRMAPEDVHKTAFRMHEGPYEFLVIPFGLTNTPATFQALMNSVFRPMLRNGVLVFFNDILVYSHSIEQHLKRVLTIMIEHRLFAKELKCVFGGKAVEYLGHVISGEGVRTDPTKIEAIRQWPTPTTLKELRDSWG</sequence>
<feature type="region of interest" description="Disordered" evidence="8">
    <location>
        <begin position="26"/>
        <end position="54"/>
    </location>
</feature>
<dbReference type="PANTHER" id="PTHR24559:SF450">
    <property type="entry name" value="RNA-DIRECTED DNA POLYMERASE HOMOLOG"/>
    <property type="match status" value="1"/>
</dbReference>
<evidence type="ECO:0000256" key="2">
    <source>
        <dbReference type="ARBA" id="ARBA00022679"/>
    </source>
</evidence>
<dbReference type="GO" id="GO:0006508">
    <property type="term" value="P:proteolysis"/>
    <property type="evidence" value="ECO:0007669"/>
    <property type="project" value="UniProtKB-KW"/>
</dbReference>
<dbReference type="GO" id="GO:0004519">
    <property type="term" value="F:endonuclease activity"/>
    <property type="evidence" value="ECO:0007669"/>
    <property type="project" value="UniProtKB-KW"/>
</dbReference>
<dbReference type="FunFam" id="3.10.10.10:FF:000007">
    <property type="entry name" value="Retrovirus-related Pol polyprotein from transposon 17.6-like Protein"/>
    <property type="match status" value="1"/>
</dbReference>
<dbReference type="GO" id="GO:0008233">
    <property type="term" value="F:peptidase activity"/>
    <property type="evidence" value="ECO:0007669"/>
    <property type="project" value="UniProtKB-KW"/>
</dbReference>
<feature type="domain" description="Reverse transcriptase" evidence="9">
    <location>
        <begin position="63"/>
        <end position="208"/>
    </location>
</feature>
<name>A0A5N6PVN4_9ASTR</name>
<evidence type="ECO:0000256" key="1">
    <source>
        <dbReference type="ARBA" id="ARBA00022670"/>
    </source>
</evidence>
<proteinExistence type="predicted"/>
<keyword evidence="11" id="KW-1185">Reference proteome</keyword>
<dbReference type="Pfam" id="PF00078">
    <property type="entry name" value="RVT_1"/>
    <property type="match status" value="1"/>
</dbReference>
<keyword evidence="2" id="KW-0808">Transferase</keyword>
<evidence type="ECO:0000313" key="10">
    <source>
        <dbReference type="EMBL" id="KAD7117253.1"/>
    </source>
</evidence>
<accession>A0A5N6PVN4</accession>
<evidence type="ECO:0000256" key="8">
    <source>
        <dbReference type="SAM" id="MobiDB-lite"/>
    </source>
</evidence>
<comment type="caution">
    <text evidence="10">The sequence shown here is derived from an EMBL/GenBank/DDBJ whole genome shotgun (WGS) entry which is preliminary data.</text>
</comment>
<dbReference type="Proteomes" id="UP000326396">
    <property type="component" value="Linkage Group LG10"/>
</dbReference>
<dbReference type="Gene3D" id="3.30.70.270">
    <property type="match status" value="1"/>
</dbReference>
<dbReference type="InterPro" id="IPR053134">
    <property type="entry name" value="RNA-dir_DNA_polymerase"/>
</dbReference>
<protein>
    <recommendedName>
        <fullName evidence="9">Reverse transcriptase domain-containing protein</fullName>
    </recommendedName>
</protein>